<accession>A0A2M7BSF0</accession>
<feature type="transmembrane region" description="Helical" evidence="7">
    <location>
        <begin position="40"/>
        <end position="57"/>
    </location>
</feature>
<proteinExistence type="inferred from homology"/>
<feature type="transmembrane region" description="Helical" evidence="7">
    <location>
        <begin position="295"/>
        <end position="313"/>
    </location>
</feature>
<dbReference type="PANTHER" id="PTHR40074:SF2">
    <property type="entry name" value="O-ACETYLTRANSFERASE WECH"/>
    <property type="match status" value="1"/>
</dbReference>
<dbReference type="GO" id="GO:0009246">
    <property type="term" value="P:enterobacterial common antigen biosynthetic process"/>
    <property type="evidence" value="ECO:0007669"/>
    <property type="project" value="TreeGrafter"/>
</dbReference>
<keyword evidence="4 7" id="KW-0812">Transmembrane</keyword>
<evidence type="ECO:0000256" key="4">
    <source>
        <dbReference type="ARBA" id="ARBA00022692"/>
    </source>
</evidence>
<organism evidence="9 10">
    <name type="scientific">Candidatus Roizmanbacteria bacterium CG03_land_8_20_14_0_80_39_12</name>
    <dbReference type="NCBI Taxonomy" id="1974847"/>
    <lineage>
        <taxon>Bacteria</taxon>
        <taxon>Candidatus Roizmaniibacteriota</taxon>
    </lineage>
</organism>
<gene>
    <name evidence="9" type="ORF">COS52_02780</name>
</gene>
<feature type="transmembrane region" description="Helical" evidence="7">
    <location>
        <begin position="263"/>
        <end position="283"/>
    </location>
</feature>
<comment type="subcellular location">
    <subcellularLocation>
        <location evidence="1">Cell membrane</location>
        <topology evidence="1">Multi-pass membrane protein</topology>
    </subcellularLocation>
</comment>
<comment type="caution">
    <text evidence="9">The sequence shown here is derived from an EMBL/GenBank/DDBJ whole genome shotgun (WGS) entry which is preliminary data.</text>
</comment>
<dbReference type="EMBL" id="PEVA01000123">
    <property type="protein sequence ID" value="PIV08418.1"/>
    <property type="molecule type" value="Genomic_DNA"/>
</dbReference>
<dbReference type="InterPro" id="IPR002656">
    <property type="entry name" value="Acyl_transf_3_dom"/>
</dbReference>
<feature type="domain" description="Acyltransferase 3" evidence="8">
    <location>
        <begin position="7"/>
        <end position="303"/>
    </location>
</feature>
<evidence type="ECO:0000256" key="5">
    <source>
        <dbReference type="ARBA" id="ARBA00022989"/>
    </source>
</evidence>
<name>A0A2M7BSF0_9BACT</name>
<feature type="transmembrane region" description="Helical" evidence="7">
    <location>
        <begin position="167"/>
        <end position="187"/>
    </location>
</feature>
<evidence type="ECO:0000313" key="9">
    <source>
        <dbReference type="EMBL" id="PIV08418.1"/>
    </source>
</evidence>
<reference evidence="10" key="1">
    <citation type="submission" date="2017-09" db="EMBL/GenBank/DDBJ databases">
        <title>Depth-based differentiation of microbial function through sediment-hosted aquifers and enrichment of novel symbionts in the deep terrestrial subsurface.</title>
        <authorList>
            <person name="Probst A.J."/>
            <person name="Ladd B."/>
            <person name="Jarett J.K."/>
            <person name="Geller-Mcgrath D.E."/>
            <person name="Sieber C.M.K."/>
            <person name="Emerson J.B."/>
            <person name="Anantharaman K."/>
            <person name="Thomas B.C."/>
            <person name="Malmstrom R."/>
            <person name="Stieglmeier M."/>
            <person name="Klingl A."/>
            <person name="Woyke T."/>
            <person name="Ryan C.M."/>
            <person name="Banfield J.F."/>
        </authorList>
    </citation>
    <scope>NUCLEOTIDE SEQUENCE [LARGE SCALE GENOMIC DNA]</scope>
</reference>
<feature type="transmembrane region" description="Helical" evidence="7">
    <location>
        <begin position="234"/>
        <end position="251"/>
    </location>
</feature>
<evidence type="ECO:0000259" key="8">
    <source>
        <dbReference type="Pfam" id="PF01757"/>
    </source>
</evidence>
<feature type="transmembrane region" description="Helical" evidence="7">
    <location>
        <begin position="12"/>
        <end position="28"/>
    </location>
</feature>
<dbReference type="Pfam" id="PF01757">
    <property type="entry name" value="Acyl_transf_3"/>
    <property type="match status" value="1"/>
</dbReference>
<dbReference type="GO" id="GO:0016413">
    <property type="term" value="F:O-acetyltransferase activity"/>
    <property type="evidence" value="ECO:0007669"/>
    <property type="project" value="TreeGrafter"/>
</dbReference>
<dbReference type="AlphaFoldDB" id="A0A2M7BSF0"/>
<keyword evidence="5 7" id="KW-1133">Transmembrane helix</keyword>
<keyword evidence="3" id="KW-1003">Cell membrane</keyword>
<evidence type="ECO:0000256" key="1">
    <source>
        <dbReference type="ARBA" id="ARBA00004651"/>
    </source>
</evidence>
<evidence type="ECO:0000313" key="10">
    <source>
        <dbReference type="Proteomes" id="UP000230119"/>
    </source>
</evidence>
<feature type="transmembrane region" description="Helical" evidence="7">
    <location>
        <begin position="144"/>
        <end position="161"/>
    </location>
</feature>
<keyword evidence="6 7" id="KW-0472">Membrane</keyword>
<dbReference type="GO" id="GO:0005886">
    <property type="term" value="C:plasma membrane"/>
    <property type="evidence" value="ECO:0007669"/>
    <property type="project" value="UniProtKB-SubCell"/>
</dbReference>
<feature type="transmembrane region" description="Helical" evidence="7">
    <location>
        <begin position="196"/>
        <end position="219"/>
    </location>
</feature>
<evidence type="ECO:0000256" key="3">
    <source>
        <dbReference type="ARBA" id="ARBA00022475"/>
    </source>
</evidence>
<evidence type="ECO:0000256" key="7">
    <source>
        <dbReference type="SAM" id="Phobius"/>
    </source>
</evidence>
<evidence type="ECO:0000256" key="6">
    <source>
        <dbReference type="ARBA" id="ARBA00023136"/>
    </source>
</evidence>
<feature type="transmembrane region" description="Helical" evidence="7">
    <location>
        <begin position="118"/>
        <end position="137"/>
    </location>
</feature>
<dbReference type="PANTHER" id="PTHR40074">
    <property type="entry name" value="O-ACETYLTRANSFERASE WECH"/>
    <property type="match status" value="1"/>
</dbReference>
<protein>
    <recommendedName>
        <fullName evidence="8">Acyltransferase 3 domain-containing protein</fullName>
    </recommendedName>
</protein>
<evidence type="ECO:0000256" key="2">
    <source>
        <dbReference type="ARBA" id="ARBA00007400"/>
    </source>
</evidence>
<dbReference type="Proteomes" id="UP000230119">
    <property type="component" value="Unassembled WGS sequence"/>
</dbReference>
<sequence>MKKRLPELDDLRGISIIVMILIHTNVNFLSNKWAYNSREVSQFAVVAFLFCSSYLALLKPYPTVSELIPYIVKRLKRLLIPFLVFFTIYILFSTVGLGKHFSQSYIMKSYILTGGIDFNWMVLLFIQMMLVTPFIQYLNERSKIGLYIYTFIAILSSVIFLKDTPLPFYRSIMWLPWSLVIVYTLYFDRIWNNKMWFVWITLLFGTIFIITQQCILLPLHHSFSMYNNKYPPNLYHISYSLFAVNIIYYLSKRKLFSSPLVQNTVGFFSANSYQLFFIHILVIDGVWKWIRPTNWILFFLLVTYISSIIQIGMNKISLSFPRRRETGR</sequence>
<feature type="transmembrane region" description="Helical" evidence="7">
    <location>
        <begin position="78"/>
        <end position="98"/>
    </location>
</feature>
<comment type="similarity">
    <text evidence="2">Belongs to the acyltransferase 3 family.</text>
</comment>